<gene>
    <name evidence="1" type="ORF">LEMA_uP029690.1</name>
</gene>
<proteinExistence type="predicted"/>
<name>E4ZW41_LEPMJ</name>
<dbReference type="HOGENOM" id="CLU_3299533_0_0_1"/>
<accession>E4ZW41</accession>
<dbReference type="AlphaFoldDB" id="E4ZW41"/>
<reference evidence="2" key="1">
    <citation type="journal article" date="2011" name="Nat. Commun.">
        <title>Effector diversification within compartments of the Leptosphaeria maculans genome affected by Repeat-Induced Point mutations.</title>
        <authorList>
            <person name="Rouxel T."/>
            <person name="Grandaubert J."/>
            <person name="Hane J.K."/>
            <person name="Hoede C."/>
            <person name="van de Wouw A.P."/>
            <person name="Couloux A."/>
            <person name="Dominguez V."/>
            <person name="Anthouard V."/>
            <person name="Bally P."/>
            <person name="Bourras S."/>
            <person name="Cozijnsen A.J."/>
            <person name="Ciuffetti L.M."/>
            <person name="Degrave A."/>
            <person name="Dilmaghani A."/>
            <person name="Duret L."/>
            <person name="Fudal I."/>
            <person name="Goodwin S.B."/>
            <person name="Gout L."/>
            <person name="Glaser N."/>
            <person name="Linglin J."/>
            <person name="Kema G.H.J."/>
            <person name="Lapalu N."/>
            <person name="Lawrence C.B."/>
            <person name="May K."/>
            <person name="Meyer M."/>
            <person name="Ollivier B."/>
            <person name="Poulain J."/>
            <person name="Schoch C.L."/>
            <person name="Simon A."/>
            <person name="Spatafora J.W."/>
            <person name="Stachowiak A."/>
            <person name="Turgeon B.G."/>
            <person name="Tyler B.M."/>
            <person name="Vincent D."/>
            <person name="Weissenbach J."/>
            <person name="Amselem J."/>
            <person name="Quesneville H."/>
            <person name="Oliver R.P."/>
            <person name="Wincker P."/>
            <person name="Balesdent M.-H."/>
            <person name="Howlett B.J."/>
        </authorList>
    </citation>
    <scope>NUCLEOTIDE SEQUENCE [LARGE SCALE GENOMIC DNA]</scope>
    <source>
        <strain evidence="2">JN3 / isolate v23.1.3 / race Av1-4-5-6-7-8</strain>
    </source>
</reference>
<protein>
    <submittedName>
        <fullName evidence="1">Predicted protein</fullName>
    </submittedName>
</protein>
<dbReference type="InParanoid" id="E4ZW41"/>
<dbReference type="Proteomes" id="UP000002668">
    <property type="component" value="Genome"/>
</dbReference>
<keyword evidence="2" id="KW-1185">Reference proteome</keyword>
<organism evidence="2">
    <name type="scientific">Leptosphaeria maculans (strain JN3 / isolate v23.1.3 / race Av1-4-5-6-7-8)</name>
    <name type="common">Blackleg fungus</name>
    <name type="synonym">Phoma lingam</name>
    <dbReference type="NCBI Taxonomy" id="985895"/>
    <lineage>
        <taxon>Eukaryota</taxon>
        <taxon>Fungi</taxon>
        <taxon>Dikarya</taxon>
        <taxon>Ascomycota</taxon>
        <taxon>Pezizomycotina</taxon>
        <taxon>Dothideomycetes</taxon>
        <taxon>Pleosporomycetidae</taxon>
        <taxon>Pleosporales</taxon>
        <taxon>Pleosporineae</taxon>
        <taxon>Leptosphaeriaceae</taxon>
        <taxon>Plenodomus</taxon>
        <taxon>Plenodomus lingam/Leptosphaeria maculans species complex</taxon>
    </lineage>
</organism>
<evidence type="ECO:0000313" key="2">
    <source>
        <dbReference type="Proteomes" id="UP000002668"/>
    </source>
</evidence>
<dbReference type="VEuPathDB" id="FungiDB:LEMA_uP029690.1"/>
<dbReference type="EMBL" id="FP929127">
    <property type="protein sequence ID" value="CBX95817.1"/>
    <property type="molecule type" value="Genomic_DNA"/>
</dbReference>
<evidence type="ECO:0000313" key="1">
    <source>
        <dbReference type="EMBL" id="CBX95817.1"/>
    </source>
</evidence>
<sequence length="40" mass="4142">MVAVGQSASMSLDYRKHLSGPTTVSSATEFVSSLALLMAP</sequence>